<keyword evidence="2" id="KW-1185">Reference proteome</keyword>
<evidence type="ECO:0000313" key="2">
    <source>
        <dbReference type="Proteomes" id="UP001151760"/>
    </source>
</evidence>
<name>A0ABQ4WWA0_9ASTR</name>
<organism evidence="1 2">
    <name type="scientific">Tanacetum coccineum</name>
    <dbReference type="NCBI Taxonomy" id="301880"/>
    <lineage>
        <taxon>Eukaryota</taxon>
        <taxon>Viridiplantae</taxon>
        <taxon>Streptophyta</taxon>
        <taxon>Embryophyta</taxon>
        <taxon>Tracheophyta</taxon>
        <taxon>Spermatophyta</taxon>
        <taxon>Magnoliopsida</taxon>
        <taxon>eudicotyledons</taxon>
        <taxon>Gunneridae</taxon>
        <taxon>Pentapetalae</taxon>
        <taxon>asterids</taxon>
        <taxon>campanulids</taxon>
        <taxon>Asterales</taxon>
        <taxon>Asteraceae</taxon>
        <taxon>Asteroideae</taxon>
        <taxon>Anthemideae</taxon>
        <taxon>Anthemidinae</taxon>
        <taxon>Tanacetum</taxon>
    </lineage>
</organism>
<dbReference type="EMBL" id="BQNB010008984">
    <property type="protein sequence ID" value="GJS57120.1"/>
    <property type="molecule type" value="Genomic_DNA"/>
</dbReference>
<sequence>MTNDQAVPFDLDSPMAMKLHKRENNLMNWKWDEVIVIEDLDDNVREGVSIWEEDNNNNKIVSDGVVVGEEVVDEEPNATLPVNEVFVDETASDDIVDDDVPKERVKRTNIPRFKITGKRRLYRLIDEDEDDEDIYGHA</sequence>
<proteinExistence type="predicted"/>
<dbReference type="Proteomes" id="UP001151760">
    <property type="component" value="Unassembled WGS sequence"/>
</dbReference>
<gene>
    <name evidence="1" type="ORF">Tco_0651904</name>
</gene>
<evidence type="ECO:0000313" key="1">
    <source>
        <dbReference type="EMBL" id="GJS57120.1"/>
    </source>
</evidence>
<reference evidence="1" key="1">
    <citation type="journal article" date="2022" name="Int. J. Mol. Sci.">
        <title>Draft Genome of Tanacetum Coccineum: Genomic Comparison of Closely Related Tanacetum-Family Plants.</title>
        <authorList>
            <person name="Yamashiro T."/>
            <person name="Shiraishi A."/>
            <person name="Nakayama K."/>
            <person name="Satake H."/>
        </authorList>
    </citation>
    <scope>NUCLEOTIDE SEQUENCE</scope>
</reference>
<accession>A0ABQ4WWA0</accession>
<comment type="caution">
    <text evidence="1">The sequence shown here is derived from an EMBL/GenBank/DDBJ whole genome shotgun (WGS) entry which is preliminary data.</text>
</comment>
<reference evidence="1" key="2">
    <citation type="submission" date="2022-01" db="EMBL/GenBank/DDBJ databases">
        <authorList>
            <person name="Yamashiro T."/>
            <person name="Shiraishi A."/>
            <person name="Satake H."/>
            <person name="Nakayama K."/>
        </authorList>
    </citation>
    <scope>NUCLEOTIDE SEQUENCE</scope>
</reference>
<protein>
    <submittedName>
        <fullName evidence="1">Uncharacterized protein</fullName>
    </submittedName>
</protein>